<feature type="domain" description="HTH cro/C1-type" evidence="2">
    <location>
        <begin position="7"/>
        <end position="62"/>
    </location>
</feature>
<comment type="caution">
    <text evidence="3">The sequence shown here is derived from an EMBL/GenBank/DDBJ whole genome shotgun (WGS) entry which is preliminary data.</text>
</comment>
<proteinExistence type="predicted"/>
<reference evidence="3 4" key="1">
    <citation type="journal article" date="2011" name="J. Bacteriol.">
        <title>Draft genome sequence of Caloramator australicus strain RC3T, a thermoanaerobe from the Great Artesian Basin of Australia.</title>
        <authorList>
            <person name="Ogg C.D."/>
            <person name="Patel B.K.C."/>
        </authorList>
    </citation>
    <scope>NUCLEOTIDE SEQUENCE [LARGE SCALE GENOMIC DNA]</scope>
    <source>
        <strain evidence="3 4">RC3</strain>
    </source>
</reference>
<dbReference type="PANTHER" id="PTHR46797">
    <property type="entry name" value="HTH-TYPE TRANSCRIPTIONAL REGULATOR"/>
    <property type="match status" value="1"/>
</dbReference>
<dbReference type="SMART" id="SM00530">
    <property type="entry name" value="HTH_XRE"/>
    <property type="match status" value="1"/>
</dbReference>
<dbReference type="eggNOG" id="COG3655">
    <property type="taxonomic scope" value="Bacteria"/>
</dbReference>
<dbReference type="AlphaFoldDB" id="I7K5Q4"/>
<dbReference type="InterPro" id="IPR010982">
    <property type="entry name" value="Lambda_DNA-bd_dom_sf"/>
</dbReference>
<dbReference type="Gene3D" id="1.10.260.40">
    <property type="entry name" value="lambda repressor-like DNA-binding domains"/>
    <property type="match status" value="1"/>
</dbReference>
<sequence length="120" mass="13709">MFNKEKIIKLLSEKGWSAYKLCKKANIPQSTVSDILTGKRKNPTAETLAKIADALGVSVNEFFDNEDIPTEEKSIEKLNKTIKENKIETIAAHFEGEDFTDEDIEDIENFIRFILSKKKK</sequence>
<evidence type="ECO:0000256" key="1">
    <source>
        <dbReference type="ARBA" id="ARBA00023125"/>
    </source>
</evidence>
<evidence type="ECO:0000313" key="3">
    <source>
        <dbReference type="EMBL" id="CCJ32849.1"/>
    </source>
</evidence>
<dbReference type="InterPro" id="IPR001387">
    <property type="entry name" value="Cro/C1-type_HTH"/>
</dbReference>
<dbReference type="CDD" id="cd00093">
    <property type="entry name" value="HTH_XRE"/>
    <property type="match status" value="1"/>
</dbReference>
<dbReference type="STRING" id="857293.CAAU_0765"/>
<protein>
    <submittedName>
        <fullName evidence="3">Putative transcriptional regulator sinR</fullName>
    </submittedName>
</protein>
<dbReference type="PROSITE" id="PS50943">
    <property type="entry name" value="HTH_CROC1"/>
    <property type="match status" value="1"/>
</dbReference>
<keyword evidence="4" id="KW-1185">Reference proteome</keyword>
<accession>I7K5Q4</accession>
<keyword evidence="1" id="KW-0238">DNA-binding</keyword>
<dbReference type="Pfam" id="PF01381">
    <property type="entry name" value="HTH_3"/>
    <property type="match status" value="1"/>
</dbReference>
<dbReference type="EMBL" id="CAKP01000036">
    <property type="protein sequence ID" value="CCJ32849.1"/>
    <property type="molecule type" value="Genomic_DNA"/>
</dbReference>
<dbReference type="PANTHER" id="PTHR46797:SF1">
    <property type="entry name" value="METHYLPHOSPHONATE SYNTHASE"/>
    <property type="match status" value="1"/>
</dbReference>
<dbReference type="GO" id="GO:0003700">
    <property type="term" value="F:DNA-binding transcription factor activity"/>
    <property type="evidence" value="ECO:0007669"/>
    <property type="project" value="TreeGrafter"/>
</dbReference>
<gene>
    <name evidence="3" type="ORF">CAAU_0765</name>
</gene>
<dbReference type="GO" id="GO:0005829">
    <property type="term" value="C:cytosol"/>
    <property type="evidence" value="ECO:0007669"/>
    <property type="project" value="TreeGrafter"/>
</dbReference>
<dbReference type="RefSeq" id="WP_008908125.1">
    <property type="nucleotide sequence ID" value="NZ_CAKP01000036.1"/>
</dbReference>
<name>I7K5Q4_9CLOT</name>
<dbReference type="Proteomes" id="UP000007652">
    <property type="component" value="Unassembled WGS sequence"/>
</dbReference>
<dbReference type="InterPro" id="IPR050807">
    <property type="entry name" value="TransReg_Diox_bact_type"/>
</dbReference>
<evidence type="ECO:0000259" key="2">
    <source>
        <dbReference type="PROSITE" id="PS50943"/>
    </source>
</evidence>
<dbReference type="GO" id="GO:0003677">
    <property type="term" value="F:DNA binding"/>
    <property type="evidence" value="ECO:0007669"/>
    <property type="project" value="UniProtKB-KW"/>
</dbReference>
<organism evidence="3 4">
    <name type="scientific">Caloramator australicus RC3</name>
    <dbReference type="NCBI Taxonomy" id="857293"/>
    <lineage>
        <taxon>Bacteria</taxon>
        <taxon>Bacillati</taxon>
        <taxon>Bacillota</taxon>
        <taxon>Clostridia</taxon>
        <taxon>Eubacteriales</taxon>
        <taxon>Clostridiaceae</taxon>
        <taxon>Caloramator</taxon>
    </lineage>
</organism>
<evidence type="ECO:0000313" key="4">
    <source>
        <dbReference type="Proteomes" id="UP000007652"/>
    </source>
</evidence>
<dbReference type="SUPFAM" id="SSF47413">
    <property type="entry name" value="lambda repressor-like DNA-binding domains"/>
    <property type="match status" value="1"/>
</dbReference>